<dbReference type="AlphaFoldDB" id="A0A6N7PYM4"/>
<organism evidence="2 3">
    <name type="scientific">Polyangium spumosum</name>
    <dbReference type="NCBI Taxonomy" id="889282"/>
    <lineage>
        <taxon>Bacteria</taxon>
        <taxon>Pseudomonadati</taxon>
        <taxon>Myxococcota</taxon>
        <taxon>Polyangia</taxon>
        <taxon>Polyangiales</taxon>
        <taxon>Polyangiaceae</taxon>
        <taxon>Polyangium</taxon>
    </lineage>
</organism>
<evidence type="ECO:0000313" key="3">
    <source>
        <dbReference type="Proteomes" id="UP000440224"/>
    </source>
</evidence>
<protein>
    <recommendedName>
        <fullName evidence="4">Spondin domain-containing protein</fullName>
    </recommendedName>
</protein>
<feature type="chain" id="PRO_5027094439" description="Spondin domain-containing protein" evidence="1">
    <location>
        <begin position="24"/>
        <end position="275"/>
    </location>
</feature>
<feature type="signal peptide" evidence="1">
    <location>
        <begin position="1"/>
        <end position="23"/>
    </location>
</feature>
<comment type="caution">
    <text evidence="2">The sequence shown here is derived from an EMBL/GenBank/DDBJ whole genome shotgun (WGS) entry which is preliminary data.</text>
</comment>
<accession>A0A6N7PYM4</accession>
<dbReference type="Proteomes" id="UP000440224">
    <property type="component" value="Unassembled WGS sequence"/>
</dbReference>
<keyword evidence="1" id="KW-0732">Signal</keyword>
<name>A0A6N7PYM4_9BACT</name>
<dbReference type="EMBL" id="WJIE01000005">
    <property type="protein sequence ID" value="MRG93831.1"/>
    <property type="molecule type" value="Genomic_DNA"/>
</dbReference>
<evidence type="ECO:0000256" key="1">
    <source>
        <dbReference type="SAM" id="SignalP"/>
    </source>
</evidence>
<evidence type="ECO:0008006" key="4">
    <source>
        <dbReference type="Google" id="ProtNLM"/>
    </source>
</evidence>
<gene>
    <name evidence="2" type="ORF">GF068_18200</name>
</gene>
<reference evidence="2 3" key="1">
    <citation type="submission" date="2019-10" db="EMBL/GenBank/DDBJ databases">
        <title>A soil myxobacterium in the family Polyangiaceae.</title>
        <authorList>
            <person name="Li Y."/>
            <person name="Wang J."/>
        </authorList>
    </citation>
    <scope>NUCLEOTIDE SEQUENCE [LARGE SCALE GENOMIC DNA]</scope>
    <source>
        <strain evidence="2 3">DSM 14734</strain>
    </source>
</reference>
<dbReference type="OrthoDB" id="5507337at2"/>
<keyword evidence="3" id="KW-1185">Reference proteome</keyword>
<proteinExistence type="predicted"/>
<evidence type="ECO:0000313" key="2">
    <source>
        <dbReference type="EMBL" id="MRG93831.1"/>
    </source>
</evidence>
<sequence>MKARFALASLLLFPLAGCLDSHGTGTGAPPIATPDPEAEPLRGDALPTGAVSFFKKLACPEGWKPYESAAGRTIVAASEALPSGQTLGEPLASQEERTHSHALSASVDVPSVSYVGAPGGGNAGVGKAGAVTFVAASEPASAEVPYVQLLACKKNAEPVPRVTPLPPRLLMFFELESCPAGWKPAEGTAGRLLVGLPQYAPADRPFGGEPFTSPALRAHGHAFTSTLETPSHGIGLAGGCCGDGYARKGTYEFAAETEPSEVDMPMLVLLQCEKE</sequence>
<dbReference type="RefSeq" id="WP_153820682.1">
    <property type="nucleotide sequence ID" value="NZ_WJIE01000005.1"/>
</dbReference>